<name>A0A2G4SR37_RHIZD</name>
<sequence length="88" mass="9825">MSDLGLRIVTMHCLLLRFINVKKVVVATLFSMCFIKIGMSLLCLLWSVDYGFFILLLKSKANSLINSTVFIGKCDSLLTLCHAPKLLS</sequence>
<keyword evidence="1" id="KW-0472">Membrane</keyword>
<keyword evidence="1" id="KW-0812">Transmembrane</keyword>
<dbReference type="EMBL" id="KZ303852">
    <property type="protein sequence ID" value="PHZ11234.1"/>
    <property type="molecule type" value="Genomic_DNA"/>
</dbReference>
<dbReference type="Proteomes" id="UP000242254">
    <property type="component" value="Unassembled WGS sequence"/>
</dbReference>
<feature type="transmembrane region" description="Helical" evidence="1">
    <location>
        <begin position="24"/>
        <end position="57"/>
    </location>
</feature>
<evidence type="ECO:0000313" key="2">
    <source>
        <dbReference type="EMBL" id="PHZ11234.1"/>
    </source>
</evidence>
<evidence type="ECO:0000313" key="3">
    <source>
        <dbReference type="Proteomes" id="UP000242254"/>
    </source>
</evidence>
<proteinExistence type="predicted"/>
<dbReference type="AlphaFoldDB" id="A0A2G4SR37"/>
<organism evidence="2 3">
    <name type="scientific">Rhizopus microsporus ATCC 52813</name>
    <dbReference type="NCBI Taxonomy" id="1340429"/>
    <lineage>
        <taxon>Eukaryota</taxon>
        <taxon>Fungi</taxon>
        <taxon>Fungi incertae sedis</taxon>
        <taxon>Mucoromycota</taxon>
        <taxon>Mucoromycotina</taxon>
        <taxon>Mucoromycetes</taxon>
        <taxon>Mucorales</taxon>
        <taxon>Mucorineae</taxon>
        <taxon>Rhizopodaceae</taxon>
        <taxon>Rhizopus</taxon>
    </lineage>
</organism>
<evidence type="ECO:0000256" key="1">
    <source>
        <dbReference type="SAM" id="Phobius"/>
    </source>
</evidence>
<reference evidence="2 3" key="1">
    <citation type="journal article" date="2016" name="Proc. Natl. Acad. Sci. U.S.A.">
        <title>Lipid metabolic changes in an early divergent fungus govern the establishment of a mutualistic symbiosis with endobacteria.</title>
        <authorList>
            <person name="Lastovetsky O.A."/>
            <person name="Gaspar M.L."/>
            <person name="Mondo S.J."/>
            <person name="LaButti K.M."/>
            <person name="Sandor L."/>
            <person name="Grigoriev I.V."/>
            <person name="Henry S.A."/>
            <person name="Pawlowska T.E."/>
        </authorList>
    </citation>
    <scope>NUCLEOTIDE SEQUENCE [LARGE SCALE GENOMIC DNA]</scope>
    <source>
        <strain evidence="2 3">ATCC 52813</strain>
    </source>
</reference>
<dbReference type="RefSeq" id="XP_023464942.1">
    <property type="nucleotide sequence ID" value="XM_023607315.1"/>
</dbReference>
<gene>
    <name evidence="2" type="ORF">RHIMIDRAFT_21684</name>
</gene>
<protein>
    <submittedName>
        <fullName evidence="2">Uncharacterized protein</fullName>
    </submittedName>
</protein>
<accession>A0A2G4SR37</accession>
<keyword evidence="3" id="KW-1185">Reference proteome</keyword>
<keyword evidence="1" id="KW-1133">Transmembrane helix</keyword>
<dbReference type="GeneID" id="35438305"/>